<name>A0A8X6YJS1_9ARAC</name>
<dbReference type="InterPro" id="IPR006616">
    <property type="entry name" value="DM9_repeat"/>
</dbReference>
<keyword evidence="2" id="KW-1185">Reference proteome</keyword>
<organism evidence="1 2">
    <name type="scientific">Trichonephila inaurata madagascariensis</name>
    <dbReference type="NCBI Taxonomy" id="2747483"/>
    <lineage>
        <taxon>Eukaryota</taxon>
        <taxon>Metazoa</taxon>
        <taxon>Ecdysozoa</taxon>
        <taxon>Arthropoda</taxon>
        <taxon>Chelicerata</taxon>
        <taxon>Arachnida</taxon>
        <taxon>Araneae</taxon>
        <taxon>Araneomorphae</taxon>
        <taxon>Entelegynae</taxon>
        <taxon>Araneoidea</taxon>
        <taxon>Nephilidae</taxon>
        <taxon>Trichonephila</taxon>
        <taxon>Trichonephila inaurata</taxon>
    </lineage>
</organism>
<evidence type="ECO:0000313" key="2">
    <source>
        <dbReference type="Proteomes" id="UP000886998"/>
    </source>
</evidence>
<feature type="non-terminal residue" evidence="1">
    <location>
        <position position="1"/>
    </location>
</feature>
<gene>
    <name evidence="1" type="primary">NCL1_32387</name>
    <name evidence="1" type="ORF">TNIN_164401</name>
</gene>
<dbReference type="Proteomes" id="UP000886998">
    <property type="component" value="Unassembled WGS sequence"/>
</dbReference>
<sequence length="83" mass="9255">PCSPPDCPWVSMTSSSPEPENAVYFNGKLHGDETYIGRVYDDGCYLVGTAMPNKGICIYLSKNLEIKSTDTYDASLIKFIFFM</sequence>
<protein>
    <submittedName>
        <fullName evidence="1">DUF3421 domain-containing protein</fullName>
    </submittedName>
</protein>
<accession>A0A8X6YJS1</accession>
<dbReference type="AlphaFoldDB" id="A0A8X6YJS1"/>
<reference evidence="1" key="1">
    <citation type="submission" date="2020-08" db="EMBL/GenBank/DDBJ databases">
        <title>Multicomponent nature underlies the extraordinary mechanical properties of spider dragline silk.</title>
        <authorList>
            <person name="Kono N."/>
            <person name="Nakamura H."/>
            <person name="Mori M."/>
            <person name="Yoshida Y."/>
            <person name="Ohtoshi R."/>
            <person name="Malay A.D."/>
            <person name="Moran D.A.P."/>
            <person name="Tomita M."/>
            <person name="Numata K."/>
            <person name="Arakawa K."/>
        </authorList>
    </citation>
    <scope>NUCLEOTIDE SEQUENCE</scope>
</reference>
<dbReference type="EMBL" id="BMAV01019242">
    <property type="protein sequence ID" value="GFY72150.1"/>
    <property type="molecule type" value="Genomic_DNA"/>
</dbReference>
<evidence type="ECO:0000313" key="1">
    <source>
        <dbReference type="EMBL" id="GFY72150.1"/>
    </source>
</evidence>
<dbReference type="OrthoDB" id="1925699at2759"/>
<comment type="caution">
    <text evidence="1">The sequence shown here is derived from an EMBL/GenBank/DDBJ whole genome shotgun (WGS) entry which is preliminary data.</text>
</comment>
<dbReference type="SMART" id="SM00696">
    <property type="entry name" value="DM9"/>
    <property type="match status" value="1"/>
</dbReference>
<proteinExistence type="predicted"/>